<organism evidence="3 4">
    <name type="scientific">Mixia osmundae (strain CBS 9802 / IAM 14324 / JCM 22182 / KY 12970)</name>
    <dbReference type="NCBI Taxonomy" id="764103"/>
    <lineage>
        <taxon>Eukaryota</taxon>
        <taxon>Fungi</taxon>
        <taxon>Dikarya</taxon>
        <taxon>Basidiomycota</taxon>
        <taxon>Pucciniomycotina</taxon>
        <taxon>Mixiomycetes</taxon>
        <taxon>Mixiales</taxon>
        <taxon>Mixiaceae</taxon>
        <taxon>Mixia</taxon>
    </lineage>
</organism>
<protein>
    <submittedName>
        <fullName evidence="3">Uncharacterized protein</fullName>
    </submittedName>
</protein>
<dbReference type="HOGENOM" id="CLU_880238_0_0_1"/>
<dbReference type="EMBL" id="BABT02000052">
    <property type="protein sequence ID" value="GAA94986.1"/>
    <property type="molecule type" value="Genomic_DNA"/>
</dbReference>
<dbReference type="Proteomes" id="UP000009131">
    <property type="component" value="Unassembled WGS sequence"/>
</dbReference>
<evidence type="ECO:0000313" key="4">
    <source>
        <dbReference type="Proteomes" id="UP000009131"/>
    </source>
</evidence>
<accession>G7DWM6</accession>
<proteinExistence type="predicted"/>
<reference evidence="3 4" key="1">
    <citation type="journal article" date="2011" name="J. Gen. Appl. Microbiol.">
        <title>Draft genome sequencing of the enigmatic basidiomycete Mixia osmundae.</title>
        <authorList>
            <person name="Nishida H."/>
            <person name="Nagatsuka Y."/>
            <person name="Sugiyama J."/>
        </authorList>
    </citation>
    <scope>NUCLEOTIDE SEQUENCE [LARGE SCALE GENOMIC DNA]</scope>
    <source>
        <strain evidence="4">CBS 9802 / IAM 14324 / JCM 22182 / KY 12970</strain>
    </source>
</reference>
<dbReference type="AlphaFoldDB" id="G7DWM6"/>
<feature type="region of interest" description="Disordered" evidence="1">
    <location>
        <begin position="161"/>
        <end position="180"/>
    </location>
</feature>
<evidence type="ECO:0000313" key="3">
    <source>
        <dbReference type="EMBL" id="GAA94986.1"/>
    </source>
</evidence>
<gene>
    <name evidence="3" type="primary">Mo01641</name>
    <name evidence="3" type="ORF">E5Q_01641</name>
</gene>
<evidence type="ECO:0000256" key="2">
    <source>
        <dbReference type="SAM" id="Phobius"/>
    </source>
</evidence>
<comment type="caution">
    <text evidence="3">The sequence shown here is derived from an EMBL/GenBank/DDBJ whole genome shotgun (WGS) entry which is preliminary data.</text>
</comment>
<evidence type="ECO:0000256" key="1">
    <source>
        <dbReference type="SAM" id="MobiDB-lite"/>
    </source>
</evidence>
<dbReference type="RefSeq" id="XP_014565959.1">
    <property type="nucleotide sequence ID" value="XM_014710473.1"/>
</dbReference>
<keyword evidence="2" id="KW-0812">Transmembrane</keyword>
<sequence>MQAAPHSPAEARACRGDKMEEAVLILSITPSEVDTAALPTVLATSASPLNAPTSAVTSTSSSSSQAVVNTPIHQLPLNIIAISAVALVVLLTAIVLAFKVIERADRRRDAALTTFVHAKTIKRVWPDRKSEDEKTGSWSSASSAIEPVALRLPVIGQVRSPGTPIMTEQPSRKSQRPSLFDDAIRVDQTIESRSDPFKRSVVAERLSEETVRSIRTPARPPRPASLSLSAFQWPLASAKRLSPPPSIASFDHPFDDSPPFSSSAMSTLSQKQAFQWRSRFARLAWNGRSFSIASSRESLADPSVKTSSWLEFRERD</sequence>
<feature type="transmembrane region" description="Helical" evidence="2">
    <location>
        <begin position="79"/>
        <end position="98"/>
    </location>
</feature>
<reference evidence="3 4" key="2">
    <citation type="journal article" date="2012" name="Open Biol.">
        <title>Characteristics of nucleosomes and linker DNA regions on the genome of the basidiomycete Mixia osmundae revealed by mono- and dinucleosome mapping.</title>
        <authorList>
            <person name="Nishida H."/>
            <person name="Kondo S."/>
            <person name="Matsumoto T."/>
            <person name="Suzuki Y."/>
            <person name="Yoshikawa H."/>
            <person name="Taylor T.D."/>
            <person name="Sugiyama J."/>
        </authorList>
    </citation>
    <scope>NUCLEOTIDE SEQUENCE [LARGE SCALE GENOMIC DNA]</scope>
    <source>
        <strain evidence="4">CBS 9802 / IAM 14324 / JCM 22182 / KY 12970</strain>
    </source>
</reference>
<keyword evidence="2" id="KW-1133">Transmembrane helix</keyword>
<keyword evidence="4" id="KW-1185">Reference proteome</keyword>
<name>G7DWM6_MIXOS</name>
<keyword evidence="2" id="KW-0472">Membrane</keyword>
<dbReference type="InParanoid" id="G7DWM6"/>